<reference evidence="1" key="1">
    <citation type="journal article" date="2018" name="Genome Biol. Evol.">
        <title>Genomics and development of Lentinus tigrinus, a white-rot wood-decaying mushroom with dimorphic fruiting bodies.</title>
        <authorList>
            <person name="Wu B."/>
            <person name="Xu Z."/>
            <person name="Knudson A."/>
            <person name="Carlson A."/>
            <person name="Chen N."/>
            <person name="Kovaka S."/>
            <person name="LaButti K."/>
            <person name="Lipzen A."/>
            <person name="Pennachio C."/>
            <person name="Riley R."/>
            <person name="Schakwitz W."/>
            <person name="Umezawa K."/>
            <person name="Ohm R.A."/>
            <person name="Grigoriev I.V."/>
            <person name="Nagy L.G."/>
            <person name="Gibbons J."/>
            <person name="Hibbett D."/>
        </authorList>
    </citation>
    <scope>NUCLEOTIDE SEQUENCE [LARGE SCALE GENOMIC DNA]</scope>
    <source>
        <strain evidence="1">ALCF2SS1-6</strain>
    </source>
</reference>
<dbReference type="Proteomes" id="UP000313359">
    <property type="component" value="Unassembled WGS sequence"/>
</dbReference>
<protein>
    <submittedName>
        <fullName evidence="1">Uncharacterized protein</fullName>
    </submittedName>
</protein>
<proteinExistence type="predicted"/>
<dbReference type="AlphaFoldDB" id="A0A5C2RTX4"/>
<keyword evidence="2" id="KW-1185">Reference proteome</keyword>
<dbReference type="EMBL" id="ML122312">
    <property type="protein sequence ID" value="RPD54015.1"/>
    <property type="molecule type" value="Genomic_DNA"/>
</dbReference>
<evidence type="ECO:0000313" key="2">
    <source>
        <dbReference type="Proteomes" id="UP000313359"/>
    </source>
</evidence>
<accession>A0A5C2RTX4</accession>
<dbReference type="PROSITE" id="PS51257">
    <property type="entry name" value="PROKAR_LIPOPROTEIN"/>
    <property type="match status" value="1"/>
</dbReference>
<sequence length="53" mass="6286">MRESRFVEDLDNIVLDVLKSFAPAYPMPALIACRWTEECWRWSARVFRPDKIG</sequence>
<evidence type="ECO:0000313" key="1">
    <source>
        <dbReference type="EMBL" id="RPD54015.1"/>
    </source>
</evidence>
<name>A0A5C2RTX4_9APHY</name>
<organism evidence="1 2">
    <name type="scientific">Lentinus tigrinus ALCF2SS1-6</name>
    <dbReference type="NCBI Taxonomy" id="1328759"/>
    <lineage>
        <taxon>Eukaryota</taxon>
        <taxon>Fungi</taxon>
        <taxon>Dikarya</taxon>
        <taxon>Basidiomycota</taxon>
        <taxon>Agaricomycotina</taxon>
        <taxon>Agaricomycetes</taxon>
        <taxon>Polyporales</taxon>
        <taxon>Polyporaceae</taxon>
        <taxon>Lentinus</taxon>
    </lineage>
</organism>
<gene>
    <name evidence="1" type="ORF">L227DRAFT_580918</name>
</gene>